<keyword evidence="9 13" id="KW-0560">Oxidoreductase</keyword>
<comment type="similarity">
    <text evidence="2 13">Belongs to the isocitrate and isopropylmalate dehydrogenases family.</text>
</comment>
<evidence type="ECO:0000256" key="3">
    <source>
        <dbReference type="ARBA" id="ARBA00011738"/>
    </source>
</evidence>
<keyword evidence="10 14" id="KW-0520">NAD</keyword>
<evidence type="ECO:0000259" key="15">
    <source>
        <dbReference type="SMART" id="SM01329"/>
    </source>
</evidence>
<evidence type="ECO:0000256" key="11">
    <source>
        <dbReference type="ARBA" id="ARBA00023211"/>
    </source>
</evidence>
<comment type="cofactor">
    <cofactor evidence="1">
        <name>Mn(2+)</name>
        <dbReference type="ChEBI" id="CHEBI:29035"/>
    </cofactor>
</comment>
<dbReference type="PANTHER" id="PTHR42979">
    <property type="entry name" value="3-ISOPROPYLMALATE DEHYDROGENASE"/>
    <property type="match status" value="1"/>
</dbReference>
<dbReference type="InterPro" id="IPR019818">
    <property type="entry name" value="IsoCit/isopropylmalate_DH_CS"/>
</dbReference>
<evidence type="ECO:0000313" key="17">
    <source>
        <dbReference type="Proteomes" id="UP001310594"/>
    </source>
</evidence>
<reference evidence="16" key="1">
    <citation type="submission" date="2023-08" db="EMBL/GenBank/DDBJ databases">
        <title>Black Yeasts Isolated from many extreme environments.</title>
        <authorList>
            <person name="Coleine C."/>
            <person name="Stajich J.E."/>
            <person name="Selbmann L."/>
        </authorList>
    </citation>
    <scope>NUCLEOTIDE SEQUENCE</scope>
    <source>
        <strain evidence="16">CCFEE 5810</strain>
    </source>
</reference>
<dbReference type="GO" id="GO:0003862">
    <property type="term" value="F:3-isopropylmalate dehydrogenase activity"/>
    <property type="evidence" value="ECO:0007669"/>
    <property type="project" value="UniProtKB-EC"/>
</dbReference>
<dbReference type="GO" id="GO:0009098">
    <property type="term" value="P:L-leucine biosynthetic process"/>
    <property type="evidence" value="ECO:0007669"/>
    <property type="project" value="UniProtKB-KW"/>
</dbReference>
<dbReference type="Gene3D" id="3.40.718.10">
    <property type="entry name" value="Isopropylmalate Dehydrogenase"/>
    <property type="match status" value="1"/>
</dbReference>
<dbReference type="InterPro" id="IPR004429">
    <property type="entry name" value="Isopropylmalate_DH"/>
</dbReference>
<dbReference type="NCBIfam" id="TIGR00169">
    <property type="entry name" value="leuB"/>
    <property type="match status" value="1"/>
</dbReference>
<evidence type="ECO:0000256" key="14">
    <source>
        <dbReference type="RuleBase" id="RU004445"/>
    </source>
</evidence>
<evidence type="ECO:0000256" key="2">
    <source>
        <dbReference type="ARBA" id="ARBA00007769"/>
    </source>
</evidence>
<dbReference type="Pfam" id="PF00180">
    <property type="entry name" value="Iso_dh"/>
    <property type="match status" value="1"/>
</dbReference>
<comment type="pathway">
    <text evidence="14">Amino-acid biosynthesis; L-leucine biosynthesis; L-leucine from 3-methyl-2-oxobutanoate: step 3/4.</text>
</comment>
<dbReference type="GO" id="GO:0005829">
    <property type="term" value="C:cytosol"/>
    <property type="evidence" value="ECO:0007669"/>
    <property type="project" value="TreeGrafter"/>
</dbReference>
<dbReference type="FunFam" id="3.40.718.10:FF:000006">
    <property type="entry name" value="3-isopropylmalate dehydrogenase"/>
    <property type="match status" value="1"/>
</dbReference>
<evidence type="ECO:0000256" key="10">
    <source>
        <dbReference type="ARBA" id="ARBA00023027"/>
    </source>
</evidence>
<dbReference type="GO" id="GO:0051287">
    <property type="term" value="F:NAD binding"/>
    <property type="evidence" value="ECO:0007669"/>
    <property type="project" value="InterPro"/>
</dbReference>
<dbReference type="SUPFAM" id="SSF53659">
    <property type="entry name" value="Isocitrate/Isopropylmalate dehydrogenase-like"/>
    <property type="match status" value="1"/>
</dbReference>
<evidence type="ECO:0000256" key="9">
    <source>
        <dbReference type="ARBA" id="ARBA00023002"/>
    </source>
</evidence>
<name>A0AAN7WG29_9PEZI</name>
<keyword evidence="11" id="KW-0464">Manganese</keyword>
<comment type="catalytic activity">
    <reaction evidence="14">
        <text>(2R,3S)-3-isopropylmalate + NAD(+) = 4-methyl-2-oxopentanoate + CO2 + NADH</text>
        <dbReference type="Rhea" id="RHEA:32271"/>
        <dbReference type="ChEBI" id="CHEBI:16526"/>
        <dbReference type="ChEBI" id="CHEBI:17865"/>
        <dbReference type="ChEBI" id="CHEBI:35121"/>
        <dbReference type="ChEBI" id="CHEBI:57540"/>
        <dbReference type="ChEBI" id="CHEBI:57945"/>
        <dbReference type="EC" id="1.1.1.85"/>
    </reaction>
</comment>
<proteinExistence type="inferred from homology"/>
<keyword evidence="12 14" id="KW-0100">Branched-chain amino acid biosynthesis</keyword>
<dbReference type="EMBL" id="JAVRQU010000002">
    <property type="protein sequence ID" value="KAK5706384.1"/>
    <property type="molecule type" value="Genomic_DNA"/>
</dbReference>
<accession>A0AAN7WG29</accession>
<feature type="domain" description="Isopropylmalate dehydrogenase-like" evidence="15">
    <location>
        <begin position="46"/>
        <end position="411"/>
    </location>
</feature>
<keyword evidence="8" id="KW-0460">Magnesium</keyword>
<evidence type="ECO:0000256" key="5">
    <source>
        <dbReference type="ARBA" id="ARBA00022430"/>
    </source>
</evidence>
<dbReference type="SMART" id="SM01329">
    <property type="entry name" value="Iso_dh"/>
    <property type="match status" value="1"/>
</dbReference>
<protein>
    <recommendedName>
        <fullName evidence="4 14">3-isopropylmalate dehydrogenase</fullName>
        <ecNumber evidence="4 14">1.1.1.85</ecNumber>
    </recommendedName>
</protein>
<evidence type="ECO:0000256" key="7">
    <source>
        <dbReference type="ARBA" id="ARBA00022723"/>
    </source>
</evidence>
<evidence type="ECO:0000256" key="13">
    <source>
        <dbReference type="RuleBase" id="RU004443"/>
    </source>
</evidence>
<evidence type="ECO:0000256" key="12">
    <source>
        <dbReference type="ARBA" id="ARBA00023304"/>
    </source>
</evidence>
<organism evidence="16 17">
    <name type="scientific">Elasticomyces elasticus</name>
    <dbReference type="NCBI Taxonomy" id="574655"/>
    <lineage>
        <taxon>Eukaryota</taxon>
        <taxon>Fungi</taxon>
        <taxon>Dikarya</taxon>
        <taxon>Ascomycota</taxon>
        <taxon>Pezizomycotina</taxon>
        <taxon>Dothideomycetes</taxon>
        <taxon>Dothideomycetidae</taxon>
        <taxon>Mycosphaerellales</taxon>
        <taxon>Teratosphaeriaceae</taxon>
        <taxon>Elasticomyces</taxon>
    </lineage>
</organism>
<dbReference type="GO" id="GO:0000287">
    <property type="term" value="F:magnesium ion binding"/>
    <property type="evidence" value="ECO:0007669"/>
    <property type="project" value="InterPro"/>
</dbReference>
<evidence type="ECO:0000256" key="4">
    <source>
        <dbReference type="ARBA" id="ARBA00013101"/>
    </source>
</evidence>
<dbReference type="PROSITE" id="PS00470">
    <property type="entry name" value="IDH_IMDH"/>
    <property type="match status" value="1"/>
</dbReference>
<keyword evidence="5 14" id="KW-0432">Leucine biosynthesis</keyword>
<evidence type="ECO:0000256" key="8">
    <source>
        <dbReference type="ARBA" id="ARBA00022842"/>
    </source>
</evidence>
<keyword evidence="7 14" id="KW-0479">Metal-binding</keyword>
<gene>
    <name evidence="16" type="ORF">LTR97_001372</name>
</gene>
<comment type="subunit">
    <text evidence="3 14">Homodimer.</text>
</comment>
<dbReference type="Proteomes" id="UP001310594">
    <property type="component" value="Unassembled WGS sequence"/>
</dbReference>
<dbReference type="InterPro" id="IPR024084">
    <property type="entry name" value="IsoPropMal-DH-like_dom"/>
</dbReference>
<comment type="cofactor">
    <cofactor evidence="14">
        <name>Mg(2+)</name>
        <dbReference type="ChEBI" id="CHEBI:18420"/>
    </cofactor>
    <cofactor evidence="14">
        <name>Mn(2+)</name>
        <dbReference type="ChEBI" id="CHEBI:29035"/>
    </cofactor>
    <text evidence="14">Binds 1 Mg(2+) or Mn(2+) ion per subunit.</text>
</comment>
<keyword evidence="6" id="KW-0028">Amino-acid biosynthesis</keyword>
<dbReference type="AlphaFoldDB" id="A0AAN7WG29"/>
<comment type="function">
    <text evidence="14">Catalyzes the oxidation of 3-carboxy-2-hydroxy-4-methylpentanoate (3-isopropylmalate) to 3-carboxy-4-methyl-2-oxopentanoate. The product decarboxylates to 4-methyl-2 oxopentanoate.</text>
</comment>
<evidence type="ECO:0000313" key="16">
    <source>
        <dbReference type="EMBL" id="KAK5706384.1"/>
    </source>
</evidence>
<sequence length="421" mass="45364">MADIGDVTSPRACSKTDDKIGHDHILAPVDIARAMATKGSKAKGGKLLILPGDHIGPEVVHEALKVLDIIEESTGAKFERDFDLCGGCSLDKHKDSVTEEVLKKSEEADAVFFGSAGGPEWGHSQPNPESGLLRIRLRMQIFANLRPCNFVSKSLMHRSPIKEEIIKGVDFMLIRENCGGAYYGNKIEEEDYGCDPWEYKRSEIERVVRVAGALAMQHDPPLPVWSADKANVLASSRVWRRITHEVFEKEFPKVTLKDQLADSLAMLLITKPTAFNGIIVTDNTFGDILSDESGGLTGSLGLLPSASLAGAPAAPGTEPTQGRNNAGGVRGLYEPVHGSAPDISGRGLANPAAQVLSLAMMLRYSFNMHREADIVEEAVAKVLDSEQDGGLEVRTGDLGGKAGSKEMSEAIQGEVRRLLKG</sequence>
<dbReference type="PANTHER" id="PTHR42979:SF4">
    <property type="entry name" value="3-ISOPROPYLMALATE DEHYDROGENASE"/>
    <property type="match status" value="1"/>
</dbReference>
<comment type="caution">
    <text evidence="16">The sequence shown here is derived from an EMBL/GenBank/DDBJ whole genome shotgun (WGS) entry which is preliminary data.</text>
</comment>
<evidence type="ECO:0000256" key="1">
    <source>
        <dbReference type="ARBA" id="ARBA00001936"/>
    </source>
</evidence>
<evidence type="ECO:0000256" key="6">
    <source>
        <dbReference type="ARBA" id="ARBA00022605"/>
    </source>
</evidence>
<dbReference type="EC" id="1.1.1.85" evidence="4 14"/>